<dbReference type="GO" id="GO:0008360">
    <property type="term" value="P:regulation of cell shape"/>
    <property type="evidence" value="ECO:0007669"/>
    <property type="project" value="UniProtKB-KW"/>
</dbReference>
<keyword evidence="10" id="KW-1185">Reference proteome</keyword>
<accession>A0A101NEM0</accession>
<keyword evidence="7" id="KW-1133">Transmembrane helix</keyword>
<evidence type="ECO:0000313" key="9">
    <source>
        <dbReference type="EMBL" id="KUM91562.1"/>
    </source>
</evidence>
<dbReference type="CDD" id="cd16913">
    <property type="entry name" value="YkuD_like"/>
    <property type="match status" value="1"/>
</dbReference>
<dbReference type="InterPro" id="IPR038063">
    <property type="entry name" value="Transpep_catalytic_dom"/>
</dbReference>
<keyword evidence="4" id="KW-0573">Peptidoglycan synthesis</keyword>
<dbReference type="STRING" id="67285.AQI88_36320"/>
<dbReference type="OrthoDB" id="4325280at2"/>
<evidence type="ECO:0000313" key="10">
    <source>
        <dbReference type="Proteomes" id="UP000054241"/>
    </source>
</evidence>
<keyword evidence="7" id="KW-0812">Transmembrane</keyword>
<dbReference type="GO" id="GO:0009252">
    <property type="term" value="P:peptidoglycan biosynthetic process"/>
    <property type="evidence" value="ECO:0007669"/>
    <property type="project" value="UniProtKB-UniPathway"/>
</dbReference>
<keyword evidence="3" id="KW-0133">Cell shape</keyword>
<evidence type="ECO:0000256" key="4">
    <source>
        <dbReference type="ARBA" id="ARBA00022984"/>
    </source>
</evidence>
<comment type="caution">
    <text evidence="9">The sequence shown here is derived from an EMBL/GenBank/DDBJ whole genome shotgun (WGS) entry which is preliminary data.</text>
</comment>
<dbReference type="GO" id="GO:0016740">
    <property type="term" value="F:transferase activity"/>
    <property type="evidence" value="ECO:0007669"/>
    <property type="project" value="UniProtKB-KW"/>
</dbReference>
<keyword evidence="2" id="KW-0808">Transferase</keyword>
<dbReference type="EMBL" id="LMWL01000074">
    <property type="protein sequence ID" value="KUM91562.1"/>
    <property type="molecule type" value="Genomic_DNA"/>
</dbReference>
<dbReference type="Gene3D" id="2.40.440.10">
    <property type="entry name" value="L,D-transpeptidase catalytic domain-like"/>
    <property type="match status" value="1"/>
</dbReference>
<evidence type="ECO:0000259" key="8">
    <source>
        <dbReference type="Pfam" id="PF03734"/>
    </source>
</evidence>
<evidence type="ECO:0000256" key="3">
    <source>
        <dbReference type="ARBA" id="ARBA00022960"/>
    </source>
</evidence>
<dbReference type="UniPathway" id="UPA00219"/>
<dbReference type="GO" id="GO:0071555">
    <property type="term" value="P:cell wall organization"/>
    <property type="evidence" value="ECO:0007669"/>
    <property type="project" value="UniProtKB-KW"/>
</dbReference>
<keyword evidence="7" id="KW-0472">Membrane</keyword>
<feature type="domain" description="L,D-TPase catalytic" evidence="8">
    <location>
        <begin position="114"/>
        <end position="234"/>
    </location>
</feature>
<dbReference type="RefSeq" id="WP_067008139.1">
    <property type="nucleotide sequence ID" value="NZ_BNDU01000006.1"/>
</dbReference>
<proteinExistence type="predicted"/>
<feature type="compositionally biased region" description="Low complexity" evidence="6">
    <location>
        <begin position="96"/>
        <end position="107"/>
    </location>
</feature>
<reference evidence="9 10" key="1">
    <citation type="submission" date="2015-10" db="EMBL/GenBank/DDBJ databases">
        <title>Draft genome sequence of Streptomyces cellostaticus DSM 40189, type strain for the species Streptomyces cellostaticus.</title>
        <authorList>
            <person name="Ruckert C."/>
            <person name="Winkler A."/>
            <person name="Kalinowski J."/>
            <person name="Kampfer P."/>
            <person name="Glaeser S."/>
        </authorList>
    </citation>
    <scope>NUCLEOTIDE SEQUENCE [LARGE SCALE GENOMIC DNA]</scope>
    <source>
        <strain evidence="9 10">DSM 40189</strain>
    </source>
</reference>
<dbReference type="Pfam" id="PF03734">
    <property type="entry name" value="YkuD"/>
    <property type="match status" value="1"/>
</dbReference>
<sequence>MSDDRRYDADPHDTGYAGELSGALHTLAAEHQSAPPVPGAEIRRLAVRRGRRLRTTVVVAGIAAAAALAVTLTAGLRHDSGSVRRTTPATGPGLHPSPSLTPTSTATPVVADALVDLTRMTMTVDGRALPVSSGVPEQPTPTGRFTVFGKYRIRPLSTGNGTGGSGAGGAEELKAPWVIELLSADRKKTTLILALTYDPKAPGRSPTTGGWIGLREADAKWLYTRLDKGSVVLVTGRTPTVGASPSALS</sequence>
<evidence type="ECO:0000256" key="6">
    <source>
        <dbReference type="SAM" id="MobiDB-lite"/>
    </source>
</evidence>
<feature type="transmembrane region" description="Helical" evidence="7">
    <location>
        <begin position="53"/>
        <end position="76"/>
    </location>
</feature>
<dbReference type="AlphaFoldDB" id="A0A101NEM0"/>
<dbReference type="InterPro" id="IPR005490">
    <property type="entry name" value="LD_TPept_cat_dom"/>
</dbReference>
<feature type="region of interest" description="Disordered" evidence="6">
    <location>
        <begin position="80"/>
        <end position="107"/>
    </location>
</feature>
<name>A0A101NEM0_9ACTN</name>
<dbReference type="SUPFAM" id="SSF141523">
    <property type="entry name" value="L,D-transpeptidase catalytic domain-like"/>
    <property type="match status" value="1"/>
</dbReference>
<evidence type="ECO:0000256" key="2">
    <source>
        <dbReference type="ARBA" id="ARBA00022679"/>
    </source>
</evidence>
<evidence type="ECO:0000256" key="7">
    <source>
        <dbReference type="SAM" id="Phobius"/>
    </source>
</evidence>
<evidence type="ECO:0000256" key="5">
    <source>
        <dbReference type="ARBA" id="ARBA00023316"/>
    </source>
</evidence>
<keyword evidence="5" id="KW-0961">Cell wall biogenesis/degradation</keyword>
<comment type="pathway">
    <text evidence="1">Cell wall biogenesis; peptidoglycan biosynthesis.</text>
</comment>
<evidence type="ECO:0000256" key="1">
    <source>
        <dbReference type="ARBA" id="ARBA00004752"/>
    </source>
</evidence>
<organism evidence="9 10">
    <name type="scientific">Streptomyces cellostaticus</name>
    <dbReference type="NCBI Taxonomy" id="67285"/>
    <lineage>
        <taxon>Bacteria</taxon>
        <taxon>Bacillati</taxon>
        <taxon>Actinomycetota</taxon>
        <taxon>Actinomycetes</taxon>
        <taxon>Kitasatosporales</taxon>
        <taxon>Streptomycetaceae</taxon>
        <taxon>Streptomyces</taxon>
    </lineage>
</organism>
<dbReference type="Proteomes" id="UP000054241">
    <property type="component" value="Unassembled WGS sequence"/>
</dbReference>
<gene>
    <name evidence="9" type="ORF">AQI88_36320</name>
</gene>
<protein>
    <recommendedName>
        <fullName evidence="8">L,D-TPase catalytic domain-containing protein</fullName>
    </recommendedName>
</protein>